<accession>A0A1M5HQJ0</accession>
<organism evidence="2 3">
    <name type="scientific">Cnuella takakiae</name>
    <dbReference type="NCBI Taxonomy" id="1302690"/>
    <lineage>
        <taxon>Bacteria</taxon>
        <taxon>Pseudomonadati</taxon>
        <taxon>Bacteroidota</taxon>
        <taxon>Chitinophagia</taxon>
        <taxon>Chitinophagales</taxon>
        <taxon>Chitinophagaceae</taxon>
        <taxon>Cnuella</taxon>
    </lineage>
</organism>
<protein>
    <recommendedName>
        <fullName evidence="1">DUF4099 domain-containing protein</fullName>
    </recommendedName>
</protein>
<dbReference type="EMBL" id="FQUO01000020">
    <property type="protein sequence ID" value="SHG18122.1"/>
    <property type="molecule type" value="Genomic_DNA"/>
</dbReference>
<gene>
    <name evidence="2" type="ORF">SAMN05444008_12012</name>
</gene>
<dbReference type="InterPro" id="IPR025343">
    <property type="entry name" value="DUF4099"/>
</dbReference>
<evidence type="ECO:0000259" key="1">
    <source>
        <dbReference type="Pfam" id="PF13351"/>
    </source>
</evidence>
<name>A0A1M5HQJ0_9BACT</name>
<reference evidence="2 3" key="1">
    <citation type="submission" date="2016-11" db="EMBL/GenBank/DDBJ databases">
        <authorList>
            <person name="Jaros S."/>
            <person name="Januszkiewicz K."/>
            <person name="Wedrychowicz H."/>
        </authorList>
    </citation>
    <scope>NUCLEOTIDE SEQUENCE [LARGE SCALE GENOMIC DNA]</scope>
    <source>
        <strain evidence="2 3">DSM 26897</strain>
    </source>
</reference>
<proteinExistence type="predicted"/>
<dbReference type="RefSeq" id="WP_073047377.1">
    <property type="nucleotide sequence ID" value="NZ_FQUO01000020.1"/>
</dbReference>
<dbReference type="Pfam" id="PF13351">
    <property type="entry name" value="DUF4099"/>
    <property type="match status" value="1"/>
</dbReference>
<dbReference type="Proteomes" id="UP000184368">
    <property type="component" value="Unassembled WGS sequence"/>
</dbReference>
<evidence type="ECO:0000313" key="2">
    <source>
        <dbReference type="EMBL" id="SHG18122.1"/>
    </source>
</evidence>
<sequence>MKFDQLPFDQFEILGVSRSDLLKLPPRTLNALLSGQRTSLMRFPNVELPGGVGPATLDAKLSIELKEDGSPTLKVHPIRNQAENVFKLSKEEIVHLQQDETNFIERTIKDRGKPKEVLISLDKTVNEYVAINKAKVRAPESINDIALTEDQKKTFREGKTITVGGEGFRLNPNSEIGITTTTGDDNKIKKLHFKVDVLAGVGRAKGQPTTYRHSTYSSRELAIDLALIASGAGTIVLLEHLANIAFTTASDRIKQNNKAQNLSDPRYWDAIKEATREIRRLPEPLRREGSTVESIINRHLEAIGILHPKTSQVENLKVSYNNKLDGSVPQIKVKAGDLERMHQQAQKNAEQGKPFAVIGNEDGEARIYYYTTQEAANKRVKALTLGNKSSSDFPVVQAADLAMAFKKELNQTSDLKNGFVTLSVNASSEKVTTPLTKKLKMNQKI</sequence>
<keyword evidence="3" id="KW-1185">Reference proteome</keyword>
<dbReference type="OrthoDB" id="835269at2"/>
<dbReference type="STRING" id="1302690.BUE76_00390"/>
<dbReference type="AlphaFoldDB" id="A0A1M5HQJ0"/>
<evidence type="ECO:0000313" key="3">
    <source>
        <dbReference type="Proteomes" id="UP000184368"/>
    </source>
</evidence>
<feature type="domain" description="DUF4099" evidence="1">
    <location>
        <begin position="4"/>
        <end position="84"/>
    </location>
</feature>